<evidence type="ECO:0000313" key="2">
    <source>
        <dbReference type="EMBL" id="DAF85294.1"/>
    </source>
</evidence>
<feature type="transmembrane region" description="Helical" evidence="1">
    <location>
        <begin position="21"/>
        <end position="41"/>
    </location>
</feature>
<protein>
    <submittedName>
        <fullName evidence="2">Uncharacterized protein</fullName>
    </submittedName>
</protein>
<name>A0A8S5TSW2_9CAUD</name>
<reference evidence="2" key="1">
    <citation type="journal article" date="2021" name="Proc. Natl. Acad. Sci. U.S.A.">
        <title>A Catalog of Tens of Thousands of Viruses from Human Metagenomes Reveals Hidden Associations with Chronic Diseases.</title>
        <authorList>
            <person name="Tisza M.J."/>
            <person name="Buck C.B."/>
        </authorList>
    </citation>
    <scope>NUCLEOTIDE SEQUENCE</scope>
    <source>
        <strain evidence="2">Ct8aS59</strain>
    </source>
</reference>
<evidence type="ECO:0000256" key="1">
    <source>
        <dbReference type="SAM" id="Phobius"/>
    </source>
</evidence>
<feature type="transmembrane region" description="Helical" evidence="1">
    <location>
        <begin position="47"/>
        <end position="67"/>
    </location>
</feature>
<proteinExistence type="predicted"/>
<sequence length="77" mass="8932">MEEAKTTETQEQKEQPKRNKLTSAKLWVTLWAIGMVSFIVIANRIDFMTIAQPLCFIPLGYLGVNVWQKKIYEDKAK</sequence>
<organism evidence="2">
    <name type="scientific">Siphoviridae sp. ct8aS59</name>
    <dbReference type="NCBI Taxonomy" id="2825365"/>
    <lineage>
        <taxon>Viruses</taxon>
        <taxon>Duplodnaviria</taxon>
        <taxon>Heunggongvirae</taxon>
        <taxon>Uroviricota</taxon>
        <taxon>Caudoviricetes</taxon>
    </lineage>
</organism>
<keyword evidence="1" id="KW-0812">Transmembrane</keyword>
<accession>A0A8S5TSW2</accession>
<keyword evidence="1" id="KW-0472">Membrane</keyword>
<dbReference type="EMBL" id="BK015922">
    <property type="protein sequence ID" value="DAF85294.1"/>
    <property type="molecule type" value="Genomic_DNA"/>
</dbReference>
<keyword evidence="1" id="KW-1133">Transmembrane helix</keyword>